<feature type="domain" description="RRM" evidence="4">
    <location>
        <begin position="490"/>
        <end position="563"/>
    </location>
</feature>
<evidence type="ECO:0000256" key="2">
    <source>
        <dbReference type="ARBA" id="ARBA00022884"/>
    </source>
</evidence>
<keyword evidence="1" id="KW-0677">Repeat</keyword>
<dbReference type="PhylomeDB" id="A0A0G4I891"/>
<keyword evidence="2 3" id="KW-0694">RNA-binding</keyword>
<feature type="domain" description="RRM" evidence="4">
    <location>
        <begin position="370"/>
        <end position="444"/>
    </location>
</feature>
<dbReference type="VEuPathDB" id="CryptoDB:Cvel_11871"/>
<dbReference type="Gene3D" id="3.30.70.330">
    <property type="match status" value="4"/>
</dbReference>
<dbReference type="AlphaFoldDB" id="A0A0G4I891"/>
<evidence type="ECO:0000256" key="1">
    <source>
        <dbReference type="ARBA" id="ARBA00022737"/>
    </source>
</evidence>
<accession>A0A0G4I891</accession>
<dbReference type="PROSITE" id="PS50102">
    <property type="entry name" value="RRM"/>
    <property type="match status" value="4"/>
</dbReference>
<dbReference type="InterPro" id="IPR021790">
    <property type="entry name" value="PTBP1-like_RRM2"/>
</dbReference>
<organism evidence="5">
    <name type="scientific">Chromera velia CCMP2878</name>
    <dbReference type="NCBI Taxonomy" id="1169474"/>
    <lineage>
        <taxon>Eukaryota</taxon>
        <taxon>Sar</taxon>
        <taxon>Alveolata</taxon>
        <taxon>Colpodellida</taxon>
        <taxon>Chromeraceae</taxon>
        <taxon>Chromera</taxon>
    </lineage>
</organism>
<evidence type="ECO:0000259" key="4">
    <source>
        <dbReference type="PROSITE" id="PS50102"/>
    </source>
</evidence>
<feature type="domain" description="RRM" evidence="4">
    <location>
        <begin position="149"/>
        <end position="227"/>
    </location>
</feature>
<dbReference type="GO" id="GO:0003723">
    <property type="term" value="F:RNA binding"/>
    <property type="evidence" value="ECO:0007669"/>
    <property type="project" value="UniProtKB-UniRule"/>
</dbReference>
<dbReference type="SMART" id="SM00360">
    <property type="entry name" value="RRM"/>
    <property type="match status" value="4"/>
</dbReference>
<proteinExistence type="predicted"/>
<reference evidence="5" key="1">
    <citation type="submission" date="2014-11" db="EMBL/GenBank/DDBJ databases">
        <authorList>
            <person name="Otto D Thomas"/>
            <person name="Naeem Raeece"/>
        </authorList>
    </citation>
    <scope>NUCLEOTIDE SEQUENCE</scope>
</reference>
<dbReference type="Pfam" id="PF11835">
    <property type="entry name" value="RRM_8"/>
    <property type="match status" value="1"/>
</dbReference>
<gene>
    <name evidence="5" type="ORF">Cvel_11871</name>
</gene>
<dbReference type="InterPro" id="IPR035979">
    <property type="entry name" value="RBD_domain_sf"/>
</dbReference>
<dbReference type="Pfam" id="PF13893">
    <property type="entry name" value="RRM_5"/>
    <property type="match status" value="1"/>
</dbReference>
<feature type="domain" description="RRM" evidence="4">
    <location>
        <begin position="57"/>
        <end position="131"/>
    </location>
</feature>
<dbReference type="InterPro" id="IPR012677">
    <property type="entry name" value="Nucleotide-bd_a/b_plait_sf"/>
</dbReference>
<protein>
    <recommendedName>
        <fullName evidence="4">RRM domain-containing protein</fullName>
    </recommendedName>
</protein>
<dbReference type="EMBL" id="CDMZ01005625">
    <property type="protein sequence ID" value="CEM53310.1"/>
    <property type="molecule type" value="Genomic_DNA"/>
</dbReference>
<evidence type="ECO:0000256" key="3">
    <source>
        <dbReference type="PROSITE-ProRule" id="PRU00176"/>
    </source>
</evidence>
<sequence>MYGYGAQQQVAGFDPALQMQQVNGVQNTMGMAGMGGPVTHGAGMQMQKPTDTQVPTKVLYIRNVADSVSENDVMGLCSQFGTVSQVLLLKEKRHGFVEFMTDSEAMACHNAYRGNAPMVHGRPLEFSWSGRTQIEKKHDPADNPPNRILLVTVTNISYPVTVDVFTQILNTNYGPIQKIIIFSKDQKSVQALIQLPDVGSASRAKADLDGQNIYANCNTLKINFSSSQQLVIKFNSERSMDFTVAGGAPQAADPVQAGGGLMPAPGAVGGPSGGFMQAQQQQQQMPGGATLRAGPGAPTMGGMMMQGGMPGPFGGFGNPLAGAQARPMGNMMGMGGPPGAVGGMAMNGGGAMGMGGAGNQPIQGAGGNACVLMVRGLVEGHTKPIHLANLFAVYANVERVKVLFHKRDQALVQVENMQQGTNAKTNLNGCDLFGKKIMVDFFRTQGQQSSFIPPPQQGGAGGEQLTQDFTDQSYRRHKPDKALRAFTPSNTVHVANCPDGTSEQNIRDFFVGCGDILGVRSFHEKGHQWAVTFGSVNTAVETVAVKGGSVLGGRPVRLGFSSSAVGGGFGGA</sequence>
<dbReference type="InterPro" id="IPR000504">
    <property type="entry name" value="RRM_dom"/>
</dbReference>
<evidence type="ECO:0000313" key="5">
    <source>
        <dbReference type="EMBL" id="CEM53310.1"/>
    </source>
</evidence>
<dbReference type="Pfam" id="PF00076">
    <property type="entry name" value="RRM_1"/>
    <property type="match status" value="1"/>
</dbReference>
<name>A0A0G4I891_9ALVE</name>
<dbReference type="SUPFAM" id="SSF54928">
    <property type="entry name" value="RNA-binding domain, RBD"/>
    <property type="match status" value="3"/>
</dbReference>
<dbReference type="PANTHER" id="PTHR15592">
    <property type="entry name" value="MATRIN 3/NUCLEAR PROTEIN 220-RELATED"/>
    <property type="match status" value="1"/>
</dbReference>